<dbReference type="Proteomes" id="UP001190700">
    <property type="component" value="Unassembled WGS sequence"/>
</dbReference>
<dbReference type="InterPro" id="IPR000407">
    <property type="entry name" value="GDA1_CD39_NTPase"/>
</dbReference>
<dbReference type="Gene3D" id="3.30.420.40">
    <property type="match status" value="1"/>
</dbReference>
<sequence length="168" mass="18590">MSLFGMLKLPRYTSKERYLFQGQWYLMIAIVVLTLGGLALLLGRRADANTFAVVIDSRAGKALIHVFGFTKDENGMLVLQEDRVEKVEPGLGFMLEAPSIFITTLKAMLRAADDRIPETNREGTPFTLRSARGVLSPVQLPDDDVACGLSPMRLHEDDAASGLLCNYR</sequence>
<name>A0AAE0G2T7_9CHLO</name>
<feature type="transmembrane region" description="Helical" evidence="3">
    <location>
        <begin position="24"/>
        <end position="42"/>
    </location>
</feature>
<evidence type="ECO:0000256" key="2">
    <source>
        <dbReference type="ARBA" id="ARBA00022801"/>
    </source>
</evidence>
<evidence type="ECO:0000256" key="1">
    <source>
        <dbReference type="ARBA" id="ARBA00009283"/>
    </source>
</evidence>
<evidence type="ECO:0000313" key="5">
    <source>
        <dbReference type="Proteomes" id="UP001190700"/>
    </source>
</evidence>
<reference evidence="4 5" key="1">
    <citation type="journal article" date="2015" name="Genome Biol. Evol.">
        <title>Comparative Genomics of a Bacterivorous Green Alga Reveals Evolutionary Causalities and Consequences of Phago-Mixotrophic Mode of Nutrition.</title>
        <authorList>
            <person name="Burns J.A."/>
            <person name="Paasch A."/>
            <person name="Narechania A."/>
            <person name="Kim E."/>
        </authorList>
    </citation>
    <scope>NUCLEOTIDE SEQUENCE [LARGE SCALE GENOMIC DNA]</scope>
    <source>
        <strain evidence="4 5">PLY_AMNH</strain>
    </source>
</reference>
<dbReference type="EMBL" id="LGRX02010359">
    <property type="protein sequence ID" value="KAK3270504.1"/>
    <property type="molecule type" value="Genomic_DNA"/>
</dbReference>
<keyword evidence="3" id="KW-1133">Transmembrane helix</keyword>
<organism evidence="4 5">
    <name type="scientific">Cymbomonas tetramitiformis</name>
    <dbReference type="NCBI Taxonomy" id="36881"/>
    <lineage>
        <taxon>Eukaryota</taxon>
        <taxon>Viridiplantae</taxon>
        <taxon>Chlorophyta</taxon>
        <taxon>Pyramimonadophyceae</taxon>
        <taxon>Pyramimonadales</taxon>
        <taxon>Pyramimonadaceae</taxon>
        <taxon>Cymbomonas</taxon>
    </lineage>
</organism>
<comment type="caution">
    <text evidence="4">The sequence shown here is derived from an EMBL/GenBank/DDBJ whole genome shotgun (WGS) entry which is preliminary data.</text>
</comment>
<accession>A0AAE0G2T7</accession>
<dbReference type="AlphaFoldDB" id="A0AAE0G2T7"/>
<keyword evidence="3" id="KW-0812">Transmembrane</keyword>
<dbReference type="Pfam" id="PF01150">
    <property type="entry name" value="GDA1_CD39"/>
    <property type="match status" value="1"/>
</dbReference>
<evidence type="ECO:0000256" key="3">
    <source>
        <dbReference type="SAM" id="Phobius"/>
    </source>
</evidence>
<keyword evidence="3" id="KW-0472">Membrane</keyword>
<evidence type="ECO:0000313" key="4">
    <source>
        <dbReference type="EMBL" id="KAK3270504.1"/>
    </source>
</evidence>
<dbReference type="GO" id="GO:0016787">
    <property type="term" value="F:hydrolase activity"/>
    <property type="evidence" value="ECO:0007669"/>
    <property type="project" value="UniProtKB-KW"/>
</dbReference>
<protein>
    <submittedName>
        <fullName evidence="4">GDA1/CD39 nucleoside phosphatase protein</fullName>
    </submittedName>
</protein>
<gene>
    <name evidence="4" type="ORF">CYMTET_21102</name>
</gene>
<keyword evidence="5" id="KW-1185">Reference proteome</keyword>
<keyword evidence="2" id="KW-0378">Hydrolase</keyword>
<proteinExistence type="inferred from homology"/>
<comment type="similarity">
    <text evidence="1">Belongs to the GDA1/CD39 NTPase family.</text>
</comment>